<dbReference type="Proteomes" id="UP000248330">
    <property type="component" value="Unassembled WGS sequence"/>
</dbReference>
<dbReference type="AlphaFoldDB" id="A0A318E8X4"/>
<dbReference type="EMBL" id="QICN01000005">
    <property type="protein sequence ID" value="PXV67748.1"/>
    <property type="molecule type" value="Genomic_DNA"/>
</dbReference>
<dbReference type="GO" id="GO:0006808">
    <property type="term" value="P:regulation of nitrogen utilization"/>
    <property type="evidence" value="ECO:0007669"/>
    <property type="project" value="InterPro"/>
</dbReference>
<keyword evidence="2" id="KW-1185">Reference proteome</keyword>
<dbReference type="SUPFAM" id="SSF54913">
    <property type="entry name" value="GlnB-like"/>
    <property type="match status" value="2"/>
</dbReference>
<sequence length="411" mass="44853">MSEHFRALHKVSVVAAILPPAAAKPVIERLFAAGERNAFVTNARGTLIRDQWFQRFMPLVSPEKEILRFIVPDAQVDGVIHDIADAGQLRYPGSGAVYSVPCDTLYHTPDFPVWADVDDEAGADASIALRENLSLISCIVQPEQTEAISRAAMQAGAHGPVVFYCEGRGLRDRLGWLRITKKRTKEVVTLIVDNADADAVVDAITVAGRLEMPGRGYLYCMPVHKGIVHLASTVGGRHHAADMQQIVAAIDELMGHSDWRRRQVVRLGGGGRAAGLRLDPAEQADPLLVPQMRVTFISGQAHTPTLLDTALAAGADGANVMSARFVELESRVTMGRRLNRERNWVQTVMPRSQAERILKAVMQRVEAEGISETCLFAQPVSRTVTYRAQTHADTAAEATAGLTYRGARATR</sequence>
<dbReference type="GO" id="GO:0030234">
    <property type="term" value="F:enzyme regulator activity"/>
    <property type="evidence" value="ECO:0007669"/>
    <property type="project" value="InterPro"/>
</dbReference>
<proteinExistence type="predicted"/>
<evidence type="ECO:0000313" key="2">
    <source>
        <dbReference type="Proteomes" id="UP000248330"/>
    </source>
</evidence>
<dbReference type="PROSITE" id="PS51343">
    <property type="entry name" value="PII_GLNB_DOM"/>
    <property type="match status" value="1"/>
</dbReference>
<dbReference type="InterPro" id="IPR015867">
    <property type="entry name" value="N-reg_PII/ATP_PRibTrfase_C"/>
</dbReference>
<dbReference type="OrthoDB" id="338669at2"/>
<reference evidence="1 2" key="1">
    <citation type="submission" date="2018-04" db="EMBL/GenBank/DDBJ databases">
        <title>Genomic Encyclopedia of Type Strains, Phase IV (KMG-IV): sequencing the most valuable type-strain genomes for metagenomic binning, comparative biology and taxonomic classification.</title>
        <authorList>
            <person name="Goeker M."/>
        </authorList>
    </citation>
    <scope>NUCLEOTIDE SEQUENCE [LARGE SCALE GENOMIC DNA]</scope>
    <source>
        <strain evidence="1 2">DSM 104150</strain>
    </source>
</reference>
<protein>
    <submittedName>
        <fullName evidence="1">Nitrogen regulatory protein P-II family</fullName>
    </submittedName>
</protein>
<dbReference type="InterPro" id="IPR011322">
    <property type="entry name" value="N-reg_PII-like_a/b"/>
</dbReference>
<dbReference type="RefSeq" id="WP_110265223.1">
    <property type="nucleotide sequence ID" value="NZ_CAWNXA010000005.1"/>
</dbReference>
<gene>
    <name evidence="1" type="ORF">C8D93_105104</name>
</gene>
<organism evidence="1 2">
    <name type="scientific">Sinimarinibacterium flocculans</name>
    <dbReference type="NCBI Taxonomy" id="985250"/>
    <lineage>
        <taxon>Bacteria</taxon>
        <taxon>Pseudomonadati</taxon>
        <taxon>Pseudomonadota</taxon>
        <taxon>Gammaproteobacteria</taxon>
        <taxon>Nevskiales</taxon>
        <taxon>Nevskiaceae</taxon>
        <taxon>Sinimarinibacterium</taxon>
    </lineage>
</organism>
<evidence type="ECO:0000313" key="1">
    <source>
        <dbReference type="EMBL" id="PXV67748.1"/>
    </source>
</evidence>
<dbReference type="Gene3D" id="3.30.70.120">
    <property type="match status" value="1"/>
</dbReference>
<accession>A0A318E8X4</accession>
<dbReference type="InterPro" id="IPR002187">
    <property type="entry name" value="N-reg_PII"/>
</dbReference>
<name>A0A318E8X4_9GAMM</name>
<comment type="caution">
    <text evidence="1">The sequence shown here is derived from an EMBL/GenBank/DDBJ whole genome shotgun (WGS) entry which is preliminary data.</text>
</comment>
<dbReference type="Pfam" id="PF00543">
    <property type="entry name" value="P-II"/>
    <property type="match status" value="1"/>
</dbReference>